<dbReference type="CDD" id="cd06580">
    <property type="entry name" value="TM_PBP1_transp_TpRbsC_like"/>
    <property type="match status" value="1"/>
</dbReference>
<feature type="transmembrane region" description="Helical" evidence="6">
    <location>
        <begin position="266"/>
        <end position="288"/>
    </location>
</feature>
<dbReference type="PANTHER" id="PTHR43370:SF1">
    <property type="entry name" value="GUANOSINE ABC TRANSPORTER PERMEASE PROTEIN NUPQ"/>
    <property type="match status" value="1"/>
</dbReference>
<dbReference type="EMBL" id="BDMD01000141">
    <property type="protein sequence ID" value="GBF09954.1"/>
    <property type="molecule type" value="Genomic_DNA"/>
</dbReference>
<proteinExistence type="predicted"/>
<evidence type="ECO:0000256" key="4">
    <source>
        <dbReference type="ARBA" id="ARBA00022989"/>
    </source>
</evidence>
<dbReference type="OrthoDB" id="372203at2157"/>
<comment type="subcellular location">
    <subcellularLocation>
        <location evidence="1">Cell membrane</location>
        <topology evidence="1">Multi-pass membrane protein</topology>
    </subcellularLocation>
</comment>
<dbReference type="Proteomes" id="UP000291213">
    <property type="component" value="Unassembled WGS sequence"/>
</dbReference>
<feature type="transmembrane region" description="Helical" evidence="6">
    <location>
        <begin position="43"/>
        <end position="62"/>
    </location>
</feature>
<keyword evidence="5 6" id="KW-0472">Membrane</keyword>
<feature type="transmembrane region" description="Helical" evidence="6">
    <location>
        <begin position="240"/>
        <end position="260"/>
    </location>
</feature>
<gene>
    <name evidence="7" type="ORF">apy_16790</name>
</gene>
<dbReference type="PANTHER" id="PTHR43370">
    <property type="entry name" value="SUGAR ABC TRANSPORTER INTEGRAL MEMBRANE PROTEIN-RELATED"/>
    <property type="match status" value="1"/>
</dbReference>
<evidence type="ECO:0000256" key="6">
    <source>
        <dbReference type="SAM" id="Phobius"/>
    </source>
</evidence>
<evidence type="ECO:0000256" key="2">
    <source>
        <dbReference type="ARBA" id="ARBA00022475"/>
    </source>
</evidence>
<accession>A0A401HC34</accession>
<dbReference type="GO" id="GO:0022857">
    <property type="term" value="F:transmembrane transporter activity"/>
    <property type="evidence" value="ECO:0007669"/>
    <property type="project" value="InterPro"/>
</dbReference>
<keyword evidence="3 6" id="KW-0812">Transmembrane</keyword>
<evidence type="ECO:0000256" key="3">
    <source>
        <dbReference type="ARBA" id="ARBA00022692"/>
    </source>
</evidence>
<dbReference type="InterPro" id="IPR001851">
    <property type="entry name" value="ABC_transp_permease"/>
</dbReference>
<sequence>MALVEVVLEDLTSLALLAASAMVPITLASIGEIASERAGIVNIGLEGIMLASAWAAVAVYILTGWGPLAGYLMGAFLGLSIGILHGVVSVYLKGDQIVTGVGLNIFSAGATVVGTYMLWGTFSNSPPVEPMPGFVIAGVRISPMVPLSLAAGVAVWLFLYRTIAGLRLRSCGEDPRSAEAMGVNVALYQVAAAGFAGLMAGLAGAYLSIDYQGVFAKNMTAGRGFIALANVAFSGWNPLAALLGGYVFGFSEALAIYLNISLEATAASNLVNTIPYIATLAAVTLVAFRKPRMPAWLGRPYIKE</sequence>
<feature type="transmembrane region" description="Helical" evidence="6">
    <location>
        <begin position="12"/>
        <end position="31"/>
    </location>
</feature>
<dbReference type="AlphaFoldDB" id="A0A401HC34"/>
<evidence type="ECO:0000256" key="1">
    <source>
        <dbReference type="ARBA" id="ARBA00004651"/>
    </source>
</evidence>
<evidence type="ECO:0000256" key="5">
    <source>
        <dbReference type="ARBA" id="ARBA00023136"/>
    </source>
</evidence>
<feature type="transmembrane region" description="Helical" evidence="6">
    <location>
        <begin position="185"/>
        <end position="209"/>
    </location>
</feature>
<keyword evidence="4 6" id="KW-1133">Transmembrane helix</keyword>
<name>A0A401HC34_AERPX</name>
<feature type="transmembrane region" description="Helical" evidence="6">
    <location>
        <begin position="134"/>
        <end position="159"/>
    </location>
</feature>
<reference evidence="7 8" key="1">
    <citation type="submission" date="2017-02" db="EMBL/GenBank/DDBJ databases">
        <title>isolation and characterization of a novel temperate virus Aeropyrum globular virus 1 infecting hyperthermophilic archaeon Aeropyrum.</title>
        <authorList>
            <person name="Yumiya M."/>
            <person name="Yoshida T."/>
            <person name="Sako Y."/>
        </authorList>
    </citation>
    <scope>NUCLEOTIDE SEQUENCE [LARGE SCALE GENOMIC DNA]</scope>
    <source>
        <strain evidence="7 8">YK1-12-2013</strain>
    </source>
</reference>
<evidence type="ECO:0000313" key="8">
    <source>
        <dbReference type="Proteomes" id="UP000291213"/>
    </source>
</evidence>
<protein>
    <submittedName>
        <fullName evidence="7">ABC transporter, permease protein</fullName>
    </submittedName>
</protein>
<feature type="transmembrane region" description="Helical" evidence="6">
    <location>
        <begin position="68"/>
        <end position="91"/>
    </location>
</feature>
<dbReference type="GO" id="GO:0005886">
    <property type="term" value="C:plasma membrane"/>
    <property type="evidence" value="ECO:0007669"/>
    <property type="project" value="UniProtKB-SubCell"/>
</dbReference>
<comment type="caution">
    <text evidence="7">The sequence shown here is derived from an EMBL/GenBank/DDBJ whole genome shotgun (WGS) entry which is preliminary data.</text>
</comment>
<feature type="transmembrane region" description="Helical" evidence="6">
    <location>
        <begin position="103"/>
        <end position="122"/>
    </location>
</feature>
<organism evidence="7 8">
    <name type="scientific">Aeropyrum pernix</name>
    <dbReference type="NCBI Taxonomy" id="56636"/>
    <lineage>
        <taxon>Archaea</taxon>
        <taxon>Thermoproteota</taxon>
        <taxon>Thermoprotei</taxon>
        <taxon>Desulfurococcales</taxon>
        <taxon>Desulfurococcaceae</taxon>
        <taxon>Aeropyrum</taxon>
    </lineage>
</organism>
<evidence type="ECO:0000313" key="7">
    <source>
        <dbReference type="EMBL" id="GBF09954.1"/>
    </source>
</evidence>
<dbReference type="Pfam" id="PF02653">
    <property type="entry name" value="BPD_transp_2"/>
    <property type="match status" value="1"/>
</dbReference>
<keyword evidence="2" id="KW-1003">Cell membrane</keyword>